<accession>A0A261TXI0</accession>
<evidence type="ECO:0000256" key="5">
    <source>
        <dbReference type="SAM" id="Phobius"/>
    </source>
</evidence>
<dbReference type="Pfam" id="PF13520">
    <property type="entry name" value="AA_permease_2"/>
    <property type="match status" value="1"/>
</dbReference>
<feature type="transmembrane region" description="Helical" evidence="5">
    <location>
        <begin position="431"/>
        <end position="449"/>
    </location>
</feature>
<dbReference type="Proteomes" id="UP000216885">
    <property type="component" value="Unassembled WGS sequence"/>
</dbReference>
<feature type="transmembrane region" description="Helical" evidence="5">
    <location>
        <begin position="244"/>
        <end position="267"/>
    </location>
</feature>
<evidence type="ECO:0000313" key="6">
    <source>
        <dbReference type="EMBL" id="OZI54408.1"/>
    </source>
</evidence>
<dbReference type="InterPro" id="IPR050598">
    <property type="entry name" value="AminoAcid_Transporter"/>
</dbReference>
<feature type="transmembrane region" description="Helical" evidence="5">
    <location>
        <begin position="405"/>
        <end position="425"/>
    </location>
</feature>
<feature type="transmembrane region" description="Helical" evidence="5">
    <location>
        <begin position="104"/>
        <end position="130"/>
    </location>
</feature>
<keyword evidence="7" id="KW-1185">Reference proteome</keyword>
<evidence type="ECO:0000256" key="3">
    <source>
        <dbReference type="ARBA" id="ARBA00022989"/>
    </source>
</evidence>
<feature type="transmembrane region" description="Helical" evidence="5">
    <location>
        <begin position="373"/>
        <end position="393"/>
    </location>
</feature>
<proteinExistence type="predicted"/>
<name>A0A261TXI0_9BORD</name>
<feature type="transmembrane region" description="Helical" evidence="5">
    <location>
        <begin position="340"/>
        <end position="361"/>
    </location>
</feature>
<feature type="transmembrane region" description="Helical" evidence="5">
    <location>
        <begin position="60"/>
        <end position="83"/>
    </location>
</feature>
<evidence type="ECO:0000256" key="4">
    <source>
        <dbReference type="ARBA" id="ARBA00023136"/>
    </source>
</evidence>
<dbReference type="GO" id="GO:0016020">
    <property type="term" value="C:membrane"/>
    <property type="evidence" value="ECO:0007669"/>
    <property type="project" value="UniProtKB-SubCell"/>
</dbReference>
<dbReference type="PANTHER" id="PTHR11785:SF512">
    <property type="entry name" value="SOBREMESA, ISOFORM B"/>
    <property type="match status" value="1"/>
</dbReference>
<keyword evidence="2 5" id="KW-0812">Transmembrane</keyword>
<evidence type="ECO:0000256" key="1">
    <source>
        <dbReference type="ARBA" id="ARBA00004141"/>
    </source>
</evidence>
<keyword evidence="3 5" id="KW-1133">Transmembrane helix</keyword>
<dbReference type="AlphaFoldDB" id="A0A261TXI0"/>
<feature type="transmembrane region" description="Helical" evidence="5">
    <location>
        <begin position="203"/>
        <end position="224"/>
    </location>
</feature>
<comment type="subcellular location">
    <subcellularLocation>
        <location evidence="1">Membrane</location>
        <topology evidence="1">Multi-pass membrane protein</topology>
    </subcellularLocation>
</comment>
<protein>
    <submittedName>
        <fullName evidence="6">Amino acid permease</fullName>
    </submittedName>
</protein>
<reference evidence="6 7" key="1">
    <citation type="submission" date="2017-05" db="EMBL/GenBank/DDBJ databases">
        <title>Complete and WGS of Bordetella genogroups.</title>
        <authorList>
            <person name="Spilker T."/>
            <person name="LiPuma J."/>
        </authorList>
    </citation>
    <scope>NUCLEOTIDE SEQUENCE [LARGE SCALE GENOMIC DNA]</scope>
    <source>
        <strain evidence="6 7">AU9919</strain>
    </source>
</reference>
<sequence>MNNLHQRSTESPAPASHHVEAKPAGMLSVFDAVVILVGLVIGIGIFRTPSIVAANVDSEWAFIMVWVAGGVVTLIGALCYAELSAAHPHAGGEYHFLSRAYGRPVAMLFGWARGTVIQTGAIAGVAFMLGDYVAQLFPLGPYGPALYAALSVILFTGVNIIGTAQSKTLQVVVTLVEVGALAAVILFGLFGAPAELTAPPTPISSDTAALGLAMIFVLLTFGGWNEASYLTGELKDAPRNIAKVLVTGTLILILLYVLANLALVSILGLEGLRASDAVAADMMRQVAGPAGETIVTLAIIVAAISTLNATIFTGARVFYAMAQDLSVMHWMGIWDGRGKTPANGQLVQGAIALALIGMGAITRDGFKAMVDYTAPVFWGFLLLVGLAVFVLRWRHPERQLPYRVPLYPLTPIVFCLTCLYMLHASILHTGAAAWIGLAVLAAGTPLLLLRNKAVDPVATAQPRDDAAL</sequence>
<feature type="transmembrane region" description="Helical" evidence="5">
    <location>
        <begin position="169"/>
        <end position="191"/>
    </location>
</feature>
<feature type="transmembrane region" description="Helical" evidence="5">
    <location>
        <begin position="27"/>
        <end position="48"/>
    </location>
</feature>
<dbReference type="InterPro" id="IPR002293">
    <property type="entry name" value="AA/rel_permease1"/>
</dbReference>
<evidence type="ECO:0000256" key="2">
    <source>
        <dbReference type="ARBA" id="ARBA00022692"/>
    </source>
</evidence>
<gene>
    <name evidence="6" type="ORF">CAL20_18175</name>
</gene>
<dbReference type="EMBL" id="NEVQ01000017">
    <property type="protein sequence ID" value="OZI54408.1"/>
    <property type="molecule type" value="Genomic_DNA"/>
</dbReference>
<feature type="transmembrane region" description="Helical" evidence="5">
    <location>
        <begin position="142"/>
        <end position="162"/>
    </location>
</feature>
<feature type="transmembrane region" description="Helical" evidence="5">
    <location>
        <begin position="294"/>
        <end position="319"/>
    </location>
</feature>
<dbReference type="Gene3D" id="1.20.1740.10">
    <property type="entry name" value="Amino acid/polyamine transporter I"/>
    <property type="match status" value="1"/>
</dbReference>
<dbReference type="PIRSF" id="PIRSF006060">
    <property type="entry name" value="AA_transporter"/>
    <property type="match status" value="1"/>
</dbReference>
<dbReference type="GO" id="GO:0015179">
    <property type="term" value="F:L-amino acid transmembrane transporter activity"/>
    <property type="evidence" value="ECO:0007669"/>
    <property type="project" value="TreeGrafter"/>
</dbReference>
<comment type="caution">
    <text evidence="6">The sequence shown here is derived from an EMBL/GenBank/DDBJ whole genome shotgun (WGS) entry which is preliminary data.</text>
</comment>
<organism evidence="6 7">
    <name type="scientific">Bordetella genomosp. 4</name>
    <dbReference type="NCBI Taxonomy" id="463044"/>
    <lineage>
        <taxon>Bacteria</taxon>
        <taxon>Pseudomonadati</taxon>
        <taxon>Pseudomonadota</taxon>
        <taxon>Betaproteobacteria</taxon>
        <taxon>Burkholderiales</taxon>
        <taxon>Alcaligenaceae</taxon>
        <taxon>Bordetella</taxon>
    </lineage>
</organism>
<dbReference type="PANTHER" id="PTHR11785">
    <property type="entry name" value="AMINO ACID TRANSPORTER"/>
    <property type="match status" value="1"/>
</dbReference>
<evidence type="ECO:0000313" key="7">
    <source>
        <dbReference type="Proteomes" id="UP000216885"/>
    </source>
</evidence>
<keyword evidence="4 5" id="KW-0472">Membrane</keyword>